<keyword evidence="2" id="KW-0560">Oxidoreductase</keyword>
<dbReference type="InterPro" id="IPR013766">
    <property type="entry name" value="Thioredoxin_domain"/>
</dbReference>
<organism evidence="4 5">
    <name type="scientific">Reticulomyxa filosa</name>
    <dbReference type="NCBI Taxonomy" id="46433"/>
    <lineage>
        <taxon>Eukaryota</taxon>
        <taxon>Sar</taxon>
        <taxon>Rhizaria</taxon>
        <taxon>Retaria</taxon>
        <taxon>Foraminifera</taxon>
        <taxon>Monothalamids</taxon>
        <taxon>Reticulomyxidae</taxon>
        <taxon>Reticulomyxa</taxon>
    </lineage>
</organism>
<gene>
    <name evidence="4" type="ORF">RFI_08096</name>
</gene>
<evidence type="ECO:0000313" key="5">
    <source>
        <dbReference type="Proteomes" id="UP000023152"/>
    </source>
</evidence>
<dbReference type="AlphaFoldDB" id="X6NTF3"/>
<dbReference type="PROSITE" id="PS51352">
    <property type="entry name" value="THIOREDOXIN_2"/>
    <property type="match status" value="1"/>
</dbReference>
<evidence type="ECO:0000259" key="3">
    <source>
        <dbReference type="PROSITE" id="PS51352"/>
    </source>
</evidence>
<dbReference type="PANTHER" id="PTHR10681">
    <property type="entry name" value="THIOREDOXIN PEROXIDASE"/>
    <property type="match status" value="1"/>
</dbReference>
<dbReference type="OMA" id="SKDINCE"/>
<dbReference type="PANTHER" id="PTHR10681:SF128">
    <property type="entry name" value="THIOREDOXIN-DEPENDENT PEROXIDE REDUCTASE, MITOCHONDRIAL"/>
    <property type="match status" value="1"/>
</dbReference>
<dbReference type="EMBL" id="ASPP01006300">
    <property type="protein sequence ID" value="ETO29029.1"/>
    <property type="molecule type" value="Genomic_DNA"/>
</dbReference>
<proteinExistence type="inferred from homology"/>
<protein>
    <submittedName>
        <fullName evidence="4">Thioredoxin-dependent peroxide reductase-like protein</fullName>
    </submittedName>
</protein>
<dbReference type="CDD" id="cd03015">
    <property type="entry name" value="PRX_Typ2cys"/>
    <property type="match status" value="1"/>
</dbReference>
<sequence>MQRRWLQIQQHAPPFSAVAVVNKKFETVKLENYKGKYLVCLPKGVERIAFSRDILTSLTGRKNFCMFGCYEKNQNNSKDINCEVVGASIDSHFTHLAWIETPREKGGLGDMKIPLLADINKQISKDYGCLLDDGFTVRATYIIDSNGKVRHISLNDRPVGRSVDEVLRLVQAFQFVDKHAFVKQIKLFSEATKALL</sequence>
<dbReference type="GO" id="GO:0045454">
    <property type="term" value="P:cell redox homeostasis"/>
    <property type="evidence" value="ECO:0007669"/>
    <property type="project" value="TreeGrafter"/>
</dbReference>
<dbReference type="GO" id="GO:0006979">
    <property type="term" value="P:response to oxidative stress"/>
    <property type="evidence" value="ECO:0007669"/>
    <property type="project" value="TreeGrafter"/>
</dbReference>
<dbReference type="OrthoDB" id="185659at2759"/>
<comment type="similarity">
    <text evidence="1">Belongs to the peroxiredoxin family. AhpC/Prx1 subfamily.</text>
</comment>
<dbReference type="InterPro" id="IPR036249">
    <property type="entry name" value="Thioredoxin-like_sf"/>
</dbReference>
<dbReference type="InterPro" id="IPR000866">
    <property type="entry name" value="AhpC/TSA"/>
</dbReference>
<keyword evidence="5" id="KW-1185">Reference proteome</keyword>
<reference evidence="4 5" key="1">
    <citation type="journal article" date="2013" name="Curr. Biol.">
        <title>The Genome of the Foraminiferan Reticulomyxa filosa.</title>
        <authorList>
            <person name="Glockner G."/>
            <person name="Hulsmann N."/>
            <person name="Schleicher M."/>
            <person name="Noegel A.A."/>
            <person name="Eichinger L."/>
            <person name="Gallinger C."/>
            <person name="Pawlowski J."/>
            <person name="Sierra R."/>
            <person name="Euteneuer U."/>
            <person name="Pillet L."/>
            <person name="Moustafa A."/>
            <person name="Platzer M."/>
            <person name="Groth M."/>
            <person name="Szafranski K."/>
            <person name="Schliwa M."/>
        </authorList>
    </citation>
    <scope>NUCLEOTIDE SEQUENCE [LARGE SCALE GENOMIC DNA]</scope>
</reference>
<evidence type="ECO:0000256" key="2">
    <source>
        <dbReference type="ARBA" id="ARBA00023002"/>
    </source>
</evidence>
<dbReference type="GO" id="GO:0008379">
    <property type="term" value="F:thioredoxin peroxidase activity"/>
    <property type="evidence" value="ECO:0007669"/>
    <property type="project" value="TreeGrafter"/>
</dbReference>
<dbReference type="InterPro" id="IPR050217">
    <property type="entry name" value="Peroxiredoxin"/>
</dbReference>
<evidence type="ECO:0000256" key="1">
    <source>
        <dbReference type="ARBA" id="ARBA00009796"/>
    </source>
</evidence>
<comment type="caution">
    <text evidence="4">The sequence shown here is derived from an EMBL/GenBank/DDBJ whole genome shotgun (WGS) entry which is preliminary data.</text>
</comment>
<name>X6NTF3_RETFI</name>
<accession>X6NTF3</accession>
<dbReference type="Gene3D" id="3.40.30.10">
    <property type="entry name" value="Glutaredoxin"/>
    <property type="match status" value="1"/>
</dbReference>
<dbReference type="SUPFAM" id="SSF52833">
    <property type="entry name" value="Thioredoxin-like"/>
    <property type="match status" value="1"/>
</dbReference>
<feature type="non-terminal residue" evidence="4">
    <location>
        <position position="196"/>
    </location>
</feature>
<dbReference type="Proteomes" id="UP000023152">
    <property type="component" value="Unassembled WGS sequence"/>
</dbReference>
<evidence type="ECO:0000313" key="4">
    <source>
        <dbReference type="EMBL" id="ETO29029.1"/>
    </source>
</evidence>
<dbReference type="GO" id="GO:0042744">
    <property type="term" value="P:hydrogen peroxide catabolic process"/>
    <property type="evidence" value="ECO:0007669"/>
    <property type="project" value="TreeGrafter"/>
</dbReference>
<dbReference type="GO" id="GO:0005829">
    <property type="term" value="C:cytosol"/>
    <property type="evidence" value="ECO:0007669"/>
    <property type="project" value="TreeGrafter"/>
</dbReference>
<dbReference type="GO" id="GO:0033554">
    <property type="term" value="P:cellular response to stress"/>
    <property type="evidence" value="ECO:0007669"/>
    <property type="project" value="TreeGrafter"/>
</dbReference>
<dbReference type="Pfam" id="PF00578">
    <property type="entry name" value="AhpC-TSA"/>
    <property type="match status" value="1"/>
</dbReference>
<feature type="domain" description="Thioredoxin" evidence="3">
    <location>
        <begin position="6"/>
        <end position="175"/>
    </location>
</feature>